<evidence type="ECO:0000313" key="1">
    <source>
        <dbReference type="EnsemblMetazoa" id="RPRC006445-PA"/>
    </source>
</evidence>
<dbReference type="HOGENOM" id="CLU_1779717_0_0_1"/>
<proteinExistence type="predicted"/>
<dbReference type="Proteomes" id="UP000015103">
    <property type="component" value="Unassembled WGS sequence"/>
</dbReference>
<evidence type="ECO:0000313" key="2">
    <source>
        <dbReference type="Proteomes" id="UP000015103"/>
    </source>
</evidence>
<dbReference type="RefSeq" id="XP_073987253.1">
    <property type="nucleotide sequence ID" value="XM_074131152.1"/>
</dbReference>
<name>T1HQX5_RHOPR</name>
<protein>
    <submittedName>
        <fullName evidence="1">Uncharacterized protein</fullName>
    </submittedName>
</protein>
<dbReference type="VEuPathDB" id="VectorBase:RPRC006445"/>
<reference evidence="1" key="1">
    <citation type="submission" date="2015-05" db="UniProtKB">
        <authorList>
            <consortium name="EnsemblMetazoa"/>
        </authorList>
    </citation>
    <scope>IDENTIFICATION</scope>
</reference>
<dbReference type="InParanoid" id="T1HQX5"/>
<accession>T1HQX5</accession>
<dbReference type="AlphaFoldDB" id="T1HQX5"/>
<organism evidence="1 2">
    <name type="scientific">Rhodnius prolixus</name>
    <name type="common">Triatomid bug</name>
    <dbReference type="NCBI Taxonomy" id="13249"/>
    <lineage>
        <taxon>Eukaryota</taxon>
        <taxon>Metazoa</taxon>
        <taxon>Ecdysozoa</taxon>
        <taxon>Arthropoda</taxon>
        <taxon>Hexapoda</taxon>
        <taxon>Insecta</taxon>
        <taxon>Pterygota</taxon>
        <taxon>Neoptera</taxon>
        <taxon>Paraneoptera</taxon>
        <taxon>Hemiptera</taxon>
        <taxon>Heteroptera</taxon>
        <taxon>Panheteroptera</taxon>
        <taxon>Cimicomorpha</taxon>
        <taxon>Reduviidae</taxon>
        <taxon>Triatominae</taxon>
        <taxon>Rhodnius</taxon>
    </lineage>
</organism>
<keyword evidence="2" id="KW-1185">Reference proteome</keyword>
<dbReference type="GeneID" id="141455776"/>
<sequence>MELSKLRLILGCCWCIGQMWGIHSHNINLQADQSQCVTPEKTDGSEEQWDISAPDDTYLRLNCIIRGSGSCDQSSILISQGNRSTTICPTGSQSRHFRENRNYNTAQITILNGIPEVTAFCQATAVSTDGQVQIQSASQDPDQCAA</sequence>
<dbReference type="EnsemblMetazoa" id="RPRC006445-RA">
    <property type="protein sequence ID" value="RPRC006445-PA"/>
    <property type="gene ID" value="RPRC006445"/>
</dbReference>
<dbReference type="EMBL" id="ACPB03004730">
    <property type="status" value="NOT_ANNOTATED_CDS"/>
    <property type="molecule type" value="Genomic_DNA"/>
</dbReference>